<feature type="chain" id="PRO_5012533528" evidence="2">
    <location>
        <begin position="27"/>
        <end position="498"/>
    </location>
</feature>
<gene>
    <name evidence="3" type="ORF">PHMEG_00024540</name>
</gene>
<evidence type="ECO:0000256" key="1">
    <source>
        <dbReference type="SAM" id="MobiDB-lite"/>
    </source>
</evidence>
<evidence type="ECO:0000313" key="3">
    <source>
        <dbReference type="EMBL" id="OWZ03682.1"/>
    </source>
</evidence>
<organism evidence="3 4">
    <name type="scientific">Phytophthora megakarya</name>
    <dbReference type="NCBI Taxonomy" id="4795"/>
    <lineage>
        <taxon>Eukaryota</taxon>
        <taxon>Sar</taxon>
        <taxon>Stramenopiles</taxon>
        <taxon>Oomycota</taxon>
        <taxon>Peronosporomycetes</taxon>
        <taxon>Peronosporales</taxon>
        <taxon>Peronosporaceae</taxon>
        <taxon>Phytophthora</taxon>
    </lineage>
</organism>
<comment type="caution">
    <text evidence="3">The sequence shown here is derived from an EMBL/GenBank/DDBJ whole genome shotgun (WGS) entry which is preliminary data.</text>
</comment>
<dbReference type="EMBL" id="NBNE01005377">
    <property type="protein sequence ID" value="OWZ03682.1"/>
    <property type="molecule type" value="Genomic_DNA"/>
</dbReference>
<proteinExistence type="predicted"/>
<keyword evidence="2" id="KW-0732">Signal</keyword>
<reference evidence="4" key="1">
    <citation type="submission" date="2017-03" db="EMBL/GenBank/DDBJ databases">
        <title>Phytopthora megakarya and P. palmivora, two closely related causual agents of cacao black pod achieved similar genome size and gene model numbers by different mechanisms.</title>
        <authorList>
            <person name="Ali S."/>
            <person name="Shao J."/>
            <person name="Larry D.J."/>
            <person name="Kronmiller B."/>
            <person name="Shen D."/>
            <person name="Strem M.D."/>
            <person name="Melnick R.L."/>
            <person name="Guiltinan M.J."/>
            <person name="Tyler B.M."/>
            <person name="Meinhardt L.W."/>
            <person name="Bailey B.A."/>
        </authorList>
    </citation>
    <scope>NUCLEOTIDE SEQUENCE [LARGE SCALE GENOMIC DNA]</scope>
    <source>
        <strain evidence="4">zdho120</strain>
    </source>
</reference>
<accession>A0A225VEF0</accession>
<feature type="compositionally biased region" description="Polar residues" evidence="1">
    <location>
        <begin position="449"/>
        <end position="464"/>
    </location>
</feature>
<evidence type="ECO:0000313" key="4">
    <source>
        <dbReference type="Proteomes" id="UP000198211"/>
    </source>
</evidence>
<protein>
    <submittedName>
        <fullName evidence="3">Uncharacterized protein</fullName>
    </submittedName>
</protein>
<sequence length="498" mass="55368">MPRLRQPVLSRKVICFILRLLHRLLASRSLGQGFSVTNTNARAGGGFDNLRGVERRRTVRSSLVEEPPSLCLADEADSIWSTEDFYTVHDANQDLRKENEALVTRIRELDITVTEQAHGVQRFKDRCHSSDVDCAAAMRYVAQERERMKDGLTVYNAELAKLRQYLEEHDRVTATVKARRGTDTSVFAPAFTVMSRAANSSKLTATAERFLEPGFTAVGAQKAWCQMLNVSLLESAPKDHMSPLNFAFLALIYNVHSVRRPWRVLFDRMPDEPLTFEFGKLVQGGNKKIDLCVALWERRHWLKVSALDNAIRKFKEGSDPLDPFTHVILGLWHDINRMRNNRADLLQVLLESSYLQYSTEVLEWAAATKDWFREMRAVISGIVVNLSLAGADLVAPWINKVSAATGVTKSSPAEAAKKSSVGAENAPPGPAETAKALDEDSFSFAPVETATSKPDSAVTESSATPFGVEVPAHDAEEPPSDIVLAPYEMLVQIATSER</sequence>
<dbReference type="AlphaFoldDB" id="A0A225VEF0"/>
<name>A0A225VEF0_9STRA</name>
<evidence type="ECO:0000256" key="2">
    <source>
        <dbReference type="SAM" id="SignalP"/>
    </source>
</evidence>
<feature type="signal peptide" evidence="2">
    <location>
        <begin position="1"/>
        <end position="26"/>
    </location>
</feature>
<dbReference type="Proteomes" id="UP000198211">
    <property type="component" value="Unassembled WGS sequence"/>
</dbReference>
<keyword evidence="4" id="KW-1185">Reference proteome</keyword>
<feature type="region of interest" description="Disordered" evidence="1">
    <location>
        <begin position="413"/>
        <end position="481"/>
    </location>
</feature>